<dbReference type="AlphaFoldDB" id="A0A161MCD8"/>
<dbReference type="Proteomes" id="UP000077701">
    <property type="component" value="Unassembled WGS sequence"/>
</dbReference>
<evidence type="ECO:0000313" key="2">
    <source>
        <dbReference type="EMBL" id="GAT68853.1"/>
    </source>
</evidence>
<dbReference type="RefSeq" id="WP_197287133.1">
    <property type="nucleotide sequence ID" value="NZ_BDCX01000011.1"/>
</dbReference>
<dbReference type="EMBL" id="BDCX01000011">
    <property type="protein sequence ID" value="GAT68853.1"/>
    <property type="molecule type" value="Genomic_DNA"/>
</dbReference>
<reference evidence="3" key="2">
    <citation type="submission" date="2016-04" db="EMBL/GenBank/DDBJ databases">
        <title>Planomonospora sphaerica JCM9374 whole genome shotgun sequence.</title>
        <authorList>
            <person name="Suzuki T."/>
            <person name="Dohra H."/>
            <person name="Kodani S."/>
        </authorList>
    </citation>
    <scope>NUCLEOTIDE SEQUENCE [LARGE SCALE GENOMIC DNA]</scope>
    <source>
        <strain evidence="3">JCM 9374</strain>
    </source>
</reference>
<proteinExistence type="predicted"/>
<name>A0A161MCD8_9ACTN</name>
<dbReference type="InterPro" id="IPR014985">
    <property type="entry name" value="WbqC"/>
</dbReference>
<evidence type="ECO:0000256" key="1">
    <source>
        <dbReference type="SAM" id="MobiDB-lite"/>
    </source>
</evidence>
<comment type="caution">
    <text evidence="2">The sequence shown here is derived from an EMBL/GenBank/DDBJ whole genome shotgun (WGS) entry which is preliminary data.</text>
</comment>
<gene>
    <name evidence="2" type="ORF">PS9374_04518</name>
</gene>
<protein>
    <submittedName>
        <fullName evidence="2">WbqC-like family protein</fullName>
    </submittedName>
</protein>
<keyword evidence="3" id="KW-1185">Reference proteome</keyword>
<accession>A0A161MCD8</accession>
<evidence type="ECO:0000313" key="3">
    <source>
        <dbReference type="Proteomes" id="UP000077701"/>
    </source>
</evidence>
<dbReference type="STRING" id="161355.PS9374_04518"/>
<sequence>MPPTRLSYAPVSTAGSWPPDPPPPLRCAIHQPNLLPRLTTLAKLFASDVWIVLDDVQFARRDYQHRTRLAALDDPNRRQWLTISTHLPHGRSTLIRQARITEPHRCRRRTAHLLHDNYRASPHWPLLRHALAPVLELFTATDRTAVITEASTRILLDLLGWQGKILRSSDLPSRPGRSQRLADLAAAAGAGAYLCGTGGMTYLDPAPFTGHGITVHPFRTPTAGLWQYGRQISALRALMLLGPDTLAAALHTLSASAQGMHASAPAPRERLTPVKTRLFCTPPGTASPASSCPTTAA</sequence>
<dbReference type="Pfam" id="PF08889">
    <property type="entry name" value="WbqC"/>
    <property type="match status" value="1"/>
</dbReference>
<organism evidence="2 3">
    <name type="scientific">Planomonospora sphaerica</name>
    <dbReference type="NCBI Taxonomy" id="161355"/>
    <lineage>
        <taxon>Bacteria</taxon>
        <taxon>Bacillati</taxon>
        <taxon>Actinomycetota</taxon>
        <taxon>Actinomycetes</taxon>
        <taxon>Streptosporangiales</taxon>
        <taxon>Streptosporangiaceae</taxon>
        <taxon>Planomonospora</taxon>
    </lineage>
</organism>
<reference evidence="2 3" key="1">
    <citation type="journal article" date="2016" name="Genome Announc.">
        <title>Draft Genome Sequence of Planomonospora sphaerica JCM9374, a Rare Actinomycete.</title>
        <authorList>
            <person name="Dohra H."/>
            <person name="Suzuki T."/>
            <person name="Inoue Y."/>
            <person name="Kodani S."/>
        </authorList>
    </citation>
    <scope>NUCLEOTIDE SEQUENCE [LARGE SCALE GENOMIC DNA]</scope>
    <source>
        <strain evidence="2 3">JCM 9374</strain>
    </source>
</reference>
<feature type="region of interest" description="Disordered" evidence="1">
    <location>
        <begin position="1"/>
        <end position="22"/>
    </location>
</feature>